<evidence type="ECO:0000313" key="3">
    <source>
        <dbReference type="Proteomes" id="UP001396334"/>
    </source>
</evidence>
<evidence type="ECO:0000256" key="1">
    <source>
        <dbReference type="SAM" id="Phobius"/>
    </source>
</evidence>
<comment type="caution">
    <text evidence="2">The sequence shown here is derived from an EMBL/GenBank/DDBJ whole genome shotgun (WGS) entry which is preliminary data.</text>
</comment>
<keyword evidence="3" id="KW-1185">Reference proteome</keyword>
<dbReference type="Proteomes" id="UP001396334">
    <property type="component" value="Unassembled WGS sequence"/>
</dbReference>
<dbReference type="EMBL" id="JBBPBN010000010">
    <property type="protein sequence ID" value="KAK9030622.1"/>
    <property type="molecule type" value="Genomic_DNA"/>
</dbReference>
<gene>
    <name evidence="2" type="ORF">V6N11_032044</name>
</gene>
<protein>
    <submittedName>
        <fullName evidence="2">Uncharacterized protein</fullName>
    </submittedName>
</protein>
<name>A0ABR2T071_9ROSI</name>
<keyword evidence="1" id="KW-0472">Membrane</keyword>
<sequence length="86" mass="9838">MRISRAISGAAISLIILSTLYMLLHVDYDEVTVSIKDRVGIGEIQPKSSWLNDLYELEDDNLDIPYLPQSEHIATSDWILIFEDEE</sequence>
<keyword evidence="1" id="KW-0812">Transmembrane</keyword>
<keyword evidence="1" id="KW-1133">Transmembrane helix</keyword>
<reference evidence="2 3" key="1">
    <citation type="journal article" date="2024" name="G3 (Bethesda)">
        <title>Genome assembly of Hibiscus sabdariffa L. provides insights into metabolisms of medicinal natural products.</title>
        <authorList>
            <person name="Kim T."/>
        </authorList>
    </citation>
    <scope>NUCLEOTIDE SEQUENCE [LARGE SCALE GENOMIC DNA]</scope>
    <source>
        <strain evidence="2">TK-2024</strain>
        <tissue evidence="2">Old leaves</tissue>
    </source>
</reference>
<feature type="transmembrane region" description="Helical" evidence="1">
    <location>
        <begin position="6"/>
        <end position="24"/>
    </location>
</feature>
<accession>A0ABR2T071</accession>
<evidence type="ECO:0000313" key="2">
    <source>
        <dbReference type="EMBL" id="KAK9030622.1"/>
    </source>
</evidence>
<organism evidence="2 3">
    <name type="scientific">Hibiscus sabdariffa</name>
    <name type="common">roselle</name>
    <dbReference type="NCBI Taxonomy" id="183260"/>
    <lineage>
        <taxon>Eukaryota</taxon>
        <taxon>Viridiplantae</taxon>
        <taxon>Streptophyta</taxon>
        <taxon>Embryophyta</taxon>
        <taxon>Tracheophyta</taxon>
        <taxon>Spermatophyta</taxon>
        <taxon>Magnoliopsida</taxon>
        <taxon>eudicotyledons</taxon>
        <taxon>Gunneridae</taxon>
        <taxon>Pentapetalae</taxon>
        <taxon>rosids</taxon>
        <taxon>malvids</taxon>
        <taxon>Malvales</taxon>
        <taxon>Malvaceae</taxon>
        <taxon>Malvoideae</taxon>
        <taxon>Hibiscus</taxon>
    </lineage>
</organism>
<proteinExistence type="predicted"/>